<gene>
    <name evidence="8" type="ORF">OP8BY_2038</name>
</gene>
<keyword evidence="3 6" id="KW-0812">Transmembrane</keyword>
<name>A0A3E2BN06_9BACT</name>
<dbReference type="AlphaFoldDB" id="A0A3E2BN06"/>
<evidence type="ECO:0000256" key="1">
    <source>
        <dbReference type="ARBA" id="ARBA00004370"/>
    </source>
</evidence>
<evidence type="ECO:0000313" key="9">
    <source>
        <dbReference type="Proteomes" id="UP000257323"/>
    </source>
</evidence>
<dbReference type="PANTHER" id="PTHR43327">
    <property type="entry name" value="STOMATIN-LIKE PROTEIN 2, MITOCHONDRIAL"/>
    <property type="match status" value="1"/>
</dbReference>
<evidence type="ECO:0000313" key="8">
    <source>
        <dbReference type="EMBL" id="RFT16032.1"/>
    </source>
</evidence>
<dbReference type="EMBL" id="QUAH01000005">
    <property type="protein sequence ID" value="RFT16032.1"/>
    <property type="molecule type" value="Genomic_DNA"/>
</dbReference>
<protein>
    <recommendedName>
        <fullName evidence="6">Protein HflK</fullName>
    </recommendedName>
</protein>
<dbReference type="Gene3D" id="3.30.479.30">
    <property type="entry name" value="Band 7 domain"/>
    <property type="match status" value="1"/>
</dbReference>
<dbReference type="SUPFAM" id="SSF117892">
    <property type="entry name" value="Band 7/SPFH domain"/>
    <property type="match status" value="1"/>
</dbReference>
<dbReference type="Pfam" id="PF01145">
    <property type="entry name" value="Band_7"/>
    <property type="match status" value="1"/>
</dbReference>
<comment type="caution">
    <text evidence="8">The sequence shown here is derived from an EMBL/GenBank/DDBJ whole genome shotgun (WGS) entry which is preliminary data.</text>
</comment>
<evidence type="ECO:0000259" key="7">
    <source>
        <dbReference type="SMART" id="SM00244"/>
    </source>
</evidence>
<comment type="subunit">
    <text evidence="6">HflC and HflK may interact to form a multimeric complex.</text>
</comment>
<accession>A0A3E2BN06</accession>
<organism evidence="8 9">
    <name type="scientific">Candidatus Saccharicenans subterraneus</name>
    <dbReference type="NCBI Taxonomy" id="2508984"/>
    <lineage>
        <taxon>Bacteria</taxon>
        <taxon>Candidatus Aminicenantota</taxon>
        <taxon>Candidatus Aminicenantia</taxon>
        <taxon>Candidatus Aminicenantales</taxon>
        <taxon>Candidatus Saccharicenantaceae</taxon>
        <taxon>Candidatus Saccharicenans</taxon>
    </lineage>
</organism>
<evidence type="ECO:0000256" key="2">
    <source>
        <dbReference type="ARBA" id="ARBA00006971"/>
    </source>
</evidence>
<evidence type="ECO:0000256" key="5">
    <source>
        <dbReference type="ARBA" id="ARBA00023136"/>
    </source>
</evidence>
<dbReference type="GO" id="GO:0016020">
    <property type="term" value="C:membrane"/>
    <property type="evidence" value="ECO:0007669"/>
    <property type="project" value="UniProtKB-SubCell"/>
</dbReference>
<dbReference type="InterPro" id="IPR036013">
    <property type="entry name" value="Band_7/SPFH_dom_sf"/>
</dbReference>
<comment type="function">
    <text evidence="6">HflC and HflK could encode or regulate a protease.</text>
</comment>
<comment type="subcellular location">
    <subcellularLocation>
        <location evidence="1 6">Membrane</location>
    </subcellularLocation>
</comment>
<dbReference type="InterPro" id="IPR050710">
    <property type="entry name" value="Band7/mec-2_domain"/>
</dbReference>
<dbReference type="SMART" id="SM00244">
    <property type="entry name" value="PHB"/>
    <property type="match status" value="1"/>
</dbReference>
<dbReference type="NCBIfam" id="TIGR01933">
    <property type="entry name" value="hflK"/>
    <property type="match status" value="1"/>
</dbReference>
<evidence type="ECO:0000256" key="6">
    <source>
        <dbReference type="RuleBase" id="RU364113"/>
    </source>
</evidence>
<evidence type="ECO:0000256" key="4">
    <source>
        <dbReference type="ARBA" id="ARBA00022989"/>
    </source>
</evidence>
<keyword evidence="5 6" id="KW-0472">Membrane</keyword>
<dbReference type="InterPro" id="IPR001107">
    <property type="entry name" value="Band_7"/>
</dbReference>
<feature type="transmembrane region" description="Helical" evidence="6">
    <location>
        <begin position="21"/>
        <end position="42"/>
    </location>
</feature>
<sequence length="327" mass="37235">MPGEFKTGWSGYDLPRIPGRWLKYAAAAILVIILLATSIYQIKPEEIGVILRFGRFVRTTEPGLHFRLPLGIERLTRVPVQRQLKLEFGYRTARPGVKSEYYVTEETKKESMMLTGDLNVVVAEWIVQYKIKDPYKFLFKVRDPVLTFRAMTEAVVRQVVGDASVDEVITFGRANLAAEAMTALQKLVDTYELGLEINQLIFQDVNPPDPVKPSFNEVNQALQEKERKINEAWAEYNQEIPKAQGEAEQMIRGAEGYAAERVNNARGDAARFISIYREYSKAPVVTRKRLYLETLNEVLAGIDRKIIVDEAQKNLVPLLNLGEEVKK</sequence>
<reference evidence="8 9" key="1">
    <citation type="submission" date="2018-08" db="EMBL/GenBank/DDBJ databases">
        <title>Genome analysis of the thermophilic bacterium of the candidate phylum Aminicenantes from deep subsurface aquifer revealed its physiology and ecological role.</title>
        <authorList>
            <person name="Kadnikov V.V."/>
            <person name="Mardanov A.V."/>
            <person name="Beletsky A.V."/>
            <person name="Karnachuk O.V."/>
            <person name="Ravin N.V."/>
        </authorList>
    </citation>
    <scope>NUCLEOTIDE SEQUENCE [LARGE SCALE GENOMIC DNA]</scope>
    <source>
        <strain evidence="8">BY38</strain>
    </source>
</reference>
<dbReference type="InterPro" id="IPR010201">
    <property type="entry name" value="HflK"/>
</dbReference>
<dbReference type="Proteomes" id="UP000257323">
    <property type="component" value="Unassembled WGS sequence"/>
</dbReference>
<proteinExistence type="inferred from homology"/>
<dbReference type="PANTHER" id="PTHR43327:SF2">
    <property type="entry name" value="MODULATOR OF FTSH PROTEASE HFLK"/>
    <property type="match status" value="1"/>
</dbReference>
<evidence type="ECO:0000256" key="3">
    <source>
        <dbReference type="ARBA" id="ARBA00022692"/>
    </source>
</evidence>
<dbReference type="CDD" id="cd03404">
    <property type="entry name" value="SPFH_HflK"/>
    <property type="match status" value="1"/>
</dbReference>
<comment type="similarity">
    <text evidence="2 6">Belongs to the band 7/mec-2 family. HflK subfamily.</text>
</comment>
<feature type="domain" description="Band 7" evidence="7">
    <location>
        <begin position="37"/>
        <end position="219"/>
    </location>
</feature>
<keyword evidence="4 6" id="KW-1133">Transmembrane helix</keyword>